<dbReference type="EMBL" id="JAAMPC010000003">
    <property type="protein sequence ID" value="KAG2322950.1"/>
    <property type="molecule type" value="Genomic_DNA"/>
</dbReference>
<reference evidence="2 3" key="1">
    <citation type="submission" date="2020-02" db="EMBL/GenBank/DDBJ databases">
        <authorList>
            <person name="Ma Q."/>
            <person name="Huang Y."/>
            <person name="Song X."/>
            <person name="Pei D."/>
        </authorList>
    </citation>
    <scope>NUCLEOTIDE SEQUENCE [LARGE SCALE GENOMIC DNA]</scope>
    <source>
        <strain evidence="2">Sxm20200214</strain>
        <tissue evidence="2">Leaf</tissue>
    </source>
</reference>
<evidence type="ECO:0000313" key="2">
    <source>
        <dbReference type="EMBL" id="KAG2322950.1"/>
    </source>
</evidence>
<organism evidence="2 3">
    <name type="scientific">Brassica carinata</name>
    <name type="common">Ethiopian mustard</name>
    <name type="synonym">Abyssinian cabbage</name>
    <dbReference type="NCBI Taxonomy" id="52824"/>
    <lineage>
        <taxon>Eukaryota</taxon>
        <taxon>Viridiplantae</taxon>
        <taxon>Streptophyta</taxon>
        <taxon>Embryophyta</taxon>
        <taxon>Tracheophyta</taxon>
        <taxon>Spermatophyta</taxon>
        <taxon>Magnoliopsida</taxon>
        <taxon>eudicotyledons</taxon>
        <taxon>Gunneridae</taxon>
        <taxon>Pentapetalae</taxon>
        <taxon>rosids</taxon>
        <taxon>malvids</taxon>
        <taxon>Brassicales</taxon>
        <taxon>Brassicaceae</taxon>
        <taxon>Brassiceae</taxon>
        <taxon>Brassica</taxon>
    </lineage>
</organism>
<evidence type="ECO:0000256" key="1">
    <source>
        <dbReference type="SAM" id="MobiDB-lite"/>
    </source>
</evidence>
<feature type="region of interest" description="Disordered" evidence="1">
    <location>
        <begin position="1"/>
        <end position="43"/>
    </location>
</feature>
<comment type="caution">
    <text evidence="2">The sequence shown here is derived from an EMBL/GenBank/DDBJ whole genome shotgun (WGS) entry which is preliminary data.</text>
</comment>
<dbReference type="AlphaFoldDB" id="A0A8X7W5W6"/>
<proteinExistence type="predicted"/>
<dbReference type="Proteomes" id="UP000886595">
    <property type="component" value="Unassembled WGS sequence"/>
</dbReference>
<accession>A0A8X7W5W6</accession>
<gene>
    <name evidence="2" type="ORF">Bca52824_016163</name>
</gene>
<keyword evidence="3" id="KW-1185">Reference proteome</keyword>
<evidence type="ECO:0000313" key="3">
    <source>
        <dbReference type="Proteomes" id="UP000886595"/>
    </source>
</evidence>
<feature type="compositionally biased region" description="Basic and acidic residues" evidence="1">
    <location>
        <begin position="14"/>
        <end position="27"/>
    </location>
</feature>
<sequence length="93" mass="10768">MRIATVEQESDDNGVNHREDEVSHGEGEYGTTRSNHGVEGAKDQVVSRLEQSWFRLRYHEEDEDRARVHNGLKLRACLNCRERSDQRSGLTKE</sequence>
<protein>
    <submittedName>
        <fullName evidence="2">Uncharacterized protein</fullName>
    </submittedName>
</protein>
<name>A0A8X7W5W6_BRACI</name>